<gene>
    <name evidence="3" type="ORF">C2800_03540</name>
</gene>
<accession>A0A849CHB8</accession>
<dbReference type="Pfam" id="PF02517">
    <property type="entry name" value="Rce1-like"/>
    <property type="match status" value="1"/>
</dbReference>
<evidence type="ECO:0000259" key="2">
    <source>
        <dbReference type="Pfam" id="PF02517"/>
    </source>
</evidence>
<keyword evidence="3" id="KW-0378">Hydrolase</keyword>
<dbReference type="GO" id="GO:0080120">
    <property type="term" value="P:CAAX-box protein maturation"/>
    <property type="evidence" value="ECO:0007669"/>
    <property type="project" value="UniProtKB-ARBA"/>
</dbReference>
<organism evidence="3 4">
    <name type="scientific">Pasteurella multocida</name>
    <dbReference type="NCBI Taxonomy" id="747"/>
    <lineage>
        <taxon>Bacteria</taxon>
        <taxon>Pseudomonadati</taxon>
        <taxon>Pseudomonadota</taxon>
        <taxon>Gammaproteobacteria</taxon>
        <taxon>Pasteurellales</taxon>
        <taxon>Pasteurellaceae</taxon>
        <taxon>Pasteurella</taxon>
    </lineage>
</organism>
<feature type="transmembrane region" description="Helical" evidence="1">
    <location>
        <begin position="93"/>
        <end position="114"/>
    </location>
</feature>
<keyword evidence="1" id="KW-0812">Transmembrane</keyword>
<sequence length="233" mass="26820">MKNQLTKLKWFDIAILTLILFSYAIYASFLHYAMPLEGNNYADITTFSADDNVGAFIQQSLLLFLAFLYLKWRNFHFGVWNIGFSFQAIGKGIVLFIIVALCMDLYFILLNAFLDFSYVEETLNTESIPHFAWINFPLIPYAMLNGVYEELFFLGICLSVDRKYLPIAFIYSLIIRVSFHTYQGMETAIGIGLILGSLFFLLYQKSKQKDLFPFFVAHAIADVFGAGIISYFY</sequence>
<dbReference type="EMBL" id="PPVL01000002">
    <property type="protein sequence ID" value="NNI78507.1"/>
    <property type="molecule type" value="Genomic_DNA"/>
</dbReference>
<dbReference type="RefSeq" id="WP_014391129.1">
    <property type="nucleotide sequence ID" value="NZ_CP030096.1"/>
</dbReference>
<reference evidence="3 4" key="1">
    <citation type="journal article" date="2018" name="Front. Microbiol.">
        <title>Genetic and Phylogenetic Characteristics of Pasteurella multocida Isolates From Different Host Species.</title>
        <authorList>
            <person name="Peng Z."/>
            <person name="Liang W."/>
            <person name="Wang F."/>
            <person name="Xu Z."/>
            <person name="Xie Z."/>
            <person name="Lian Z."/>
            <person name="Hua L."/>
            <person name="Zhou R."/>
            <person name="Chen H."/>
            <person name="Wu B."/>
        </authorList>
    </citation>
    <scope>NUCLEOTIDE SEQUENCE [LARGE SCALE GENOMIC DNA]</scope>
    <source>
        <strain evidence="3 4">HNA06</strain>
    </source>
</reference>
<feature type="transmembrane region" description="Helical" evidence="1">
    <location>
        <begin position="188"/>
        <end position="204"/>
    </location>
</feature>
<name>A0A849CHB8_PASMD</name>
<dbReference type="InterPro" id="IPR003675">
    <property type="entry name" value="Rce1/LyrA-like_dom"/>
</dbReference>
<dbReference type="Proteomes" id="UP000540079">
    <property type="component" value="Unassembled WGS sequence"/>
</dbReference>
<evidence type="ECO:0000313" key="4">
    <source>
        <dbReference type="Proteomes" id="UP000540079"/>
    </source>
</evidence>
<proteinExistence type="predicted"/>
<dbReference type="GO" id="GO:0008237">
    <property type="term" value="F:metallopeptidase activity"/>
    <property type="evidence" value="ECO:0007669"/>
    <property type="project" value="UniProtKB-KW"/>
</dbReference>
<keyword evidence="3" id="KW-0482">Metalloprotease</keyword>
<comment type="caution">
    <text evidence="3">The sequence shown here is derived from an EMBL/GenBank/DDBJ whole genome shotgun (WGS) entry which is preliminary data.</text>
</comment>
<dbReference type="GO" id="GO:0004175">
    <property type="term" value="F:endopeptidase activity"/>
    <property type="evidence" value="ECO:0007669"/>
    <property type="project" value="UniProtKB-ARBA"/>
</dbReference>
<keyword evidence="1" id="KW-0472">Membrane</keyword>
<keyword evidence="3" id="KW-0645">Protease</keyword>
<feature type="transmembrane region" description="Helical" evidence="1">
    <location>
        <begin position="12"/>
        <end position="33"/>
    </location>
</feature>
<dbReference type="GO" id="GO:0006508">
    <property type="term" value="P:proteolysis"/>
    <property type="evidence" value="ECO:0007669"/>
    <property type="project" value="UniProtKB-KW"/>
</dbReference>
<protein>
    <submittedName>
        <fullName evidence="3">CPBP family intramembrane metalloprotease</fullName>
    </submittedName>
</protein>
<feature type="domain" description="CAAX prenyl protease 2/Lysostaphin resistance protein A-like" evidence="2">
    <location>
        <begin position="135"/>
        <end position="223"/>
    </location>
</feature>
<evidence type="ECO:0000313" key="3">
    <source>
        <dbReference type="EMBL" id="NNI78507.1"/>
    </source>
</evidence>
<evidence type="ECO:0000256" key="1">
    <source>
        <dbReference type="SAM" id="Phobius"/>
    </source>
</evidence>
<keyword evidence="1" id="KW-1133">Transmembrane helix</keyword>
<dbReference type="AlphaFoldDB" id="A0A849CHB8"/>
<feature type="transmembrane region" description="Helical" evidence="1">
    <location>
        <begin position="211"/>
        <end position="232"/>
    </location>
</feature>
<feature type="transmembrane region" description="Helical" evidence="1">
    <location>
        <begin position="53"/>
        <end position="72"/>
    </location>
</feature>